<keyword evidence="4" id="KW-0325">Glycoprotein</keyword>
<name>A0AAJ7XFQ5_PETMA</name>
<gene>
    <name evidence="11" type="primary">LOC116954879</name>
</gene>
<evidence type="ECO:0000256" key="8">
    <source>
        <dbReference type="SAM" id="SignalP"/>
    </source>
</evidence>
<dbReference type="GO" id="GO:0005886">
    <property type="term" value="C:plasma membrane"/>
    <property type="evidence" value="ECO:0007669"/>
    <property type="project" value="TreeGrafter"/>
</dbReference>
<sequence length="273" mass="30521">MRLLLSPAVSLPPLLLLTLLLDRSCASSVLSEPNEVVIMNKTIVLSCTLEGNEVVNSWRWEKDGHTLDGKNSNLVSRTLTHTIEKPVTSDAGSYHCVFKTDSGEKDSFIIVSTEPKIAPHKKHHESRTDGETARIKCIASGFPAFNWTWFHTVNGVLNLVQNGTDRREVYTHGNYTILTITTVESGKDEGNYTCRASNSVGSDEAVMAVRIHSRMASVWIFLGLVVEVIVLISIIFIYEKRTTKKEVVIQEDEPKPLKSDMHSEKEDGVRQRN</sequence>
<organism evidence="10 11">
    <name type="scientific">Petromyzon marinus</name>
    <name type="common">Sea lamprey</name>
    <dbReference type="NCBI Taxonomy" id="7757"/>
    <lineage>
        <taxon>Eukaryota</taxon>
        <taxon>Metazoa</taxon>
        <taxon>Chordata</taxon>
        <taxon>Craniata</taxon>
        <taxon>Vertebrata</taxon>
        <taxon>Cyclostomata</taxon>
        <taxon>Hyperoartia</taxon>
        <taxon>Petromyzontiformes</taxon>
        <taxon>Petromyzontidae</taxon>
        <taxon>Petromyzon</taxon>
    </lineage>
</organism>
<evidence type="ECO:0000256" key="3">
    <source>
        <dbReference type="ARBA" id="ARBA00023157"/>
    </source>
</evidence>
<dbReference type="PROSITE" id="PS50835">
    <property type="entry name" value="IG_LIKE"/>
    <property type="match status" value="2"/>
</dbReference>
<comment type="subcellular location">
    <subcellularLocation>
        <location evidence="1">Membrane</location>
        <topology evidence="1">Single-pass type I membrane protein</topology>
    </subcellularLocation>
</comment>
<accession>A0AAJ7XFQ5</accession>
<keyword evidence="3" id="KW-1015">Disulfide bond</keyword>
<evidence type="ECO:0000313" key="11">
    <source>
        <dbReference type="RefSeq" id="XP_032831578.1"/>
    </source>
</evidence>
<evidence type="ECO:0000256" key="6">
    <source>
        <dbReference type="SAM" id="MobiDB-lite"/>
    </source>
</evidence>
<dbReference type="Proteomes" id="UP001318040">
    <property type="component" value="Chromosome 3"/>
</dbReference>
<evidence type="ECO:0000313" key="10">
    <source>
        <dbReference type="Proteomes" id="UP001318040"/>
    </source>
</evidence>
<dbReference type="InterPro" id="IPR003599">
    <property type="entry name" value="Ig_sub"/>
</dbReference>
<dbReference type="GO" id="GO:0098609">
    <property type="term" value="P:cell-cell adhesion"/>
    <property type="evidence" value="ECO:0007669"/>
    <property type="project" value="TreeGrafter"/>
</dbReference>
<feature type="domain" description="Ig-like" evidence="9">
    <location>
        <begin position="12"/>
        <end position="112"/>
    </location>
</feature>
<dbReference type="AlphaFoldDB" id="A0AAJ7XFQ5"/>
<dbReference type="PANTHER" id="PTHR11640">
    <property type="entry name" value="NEPHRIN"/>
    <property type="match status" value="1"/>
</dbReference>
<evidence type="ECO:0000256" key="1">
    <source>
        <dbReference type="ARBA" id="ARBA00004479"/>
    </source>
</evidence>
<dbReference type="Pfam" id="PF07679">
    <property type="entry name" value="I-set"/>
    <property type="match status" value="1"/>
</dbReference>
<dbReference type="InterPro" id="IPR003598">
    <property type="entry name" value="Ig_sub2"/>
</dbReference>
<feature type="transmembrane region" description="Helical" evidence="7">
    <location>
        <begin position="218"/>
        <end position="238"/>
    </location>
</feature>
<keyword evidence="5" id="KW-0393">Immunoglobulin domain</keyword>
<dbReference type="InterPro" id="IPR013098">
    <property type="entry name" value="Ig_I-set"/>
</dbReference>
<dbReference type="KEGG" id="pmrn:116954879"/>
<feature type="chain" id="PRO_5042541893" evidence="8">
    <location>
        <begin position="27"/>
        <end position="273"/>
    </location>
</feature>
<dbReference type="GO" id="GO:0005911">
    <property type="term" value="C:cell-cell junction"/>
    <property type="evidence" value="ECO:0007669"/>
    <property type="project" value="TreeGrafter"/>
</dbReference>
<evidence type="ECO:0000259" key="9">
    <source>
        <dbReference type="PROSITE" id="PS50835"/>
    </source>
</evidence>
<dbReference type="InterPro" id="IPR007110">
    <property type="entry name" value="Ig-like_dom"/>
</dbReference>
<evidence type="ECO:0000256" key="2">
    <source>
        <dbReference type="ARBA" id="ARBA00023136"/>
    </source>
</evidence>
<reference evidence="11" key="1">
    <citation type="submission" date="2025-08" db="UniProtKB">
        <authorList>
            <consortium name="RefSeq"/>
        </authorList>
    </citation>
    <scope>IDENTIFICATION</scope>
    <source>
        <tissue evidence="11">Sperm</tissue>
    </source>
</reference>
<keyword evidence="7" id="KW-1133">Transmembrane helix</keyword>
<dbReference type="InterPro" id="IPR036179">
    <property type="entry name" value="Ig-like_dom_sf"/>
</dbReference>
<feature type="domain" description="Ig-like" evidence="9">
    <location>
        <begin position="115"/>
        <end position="208"/>
    </location>
</feature>
<feature type="region of interest" description="Disordered" evidence="6">
    <location>
        <begin position="250"/>
        <end position="273"/>
    </location>
</feature>
<dbReference type="GO" id="GO:0050839">
    <property type="term" value="F:cell adhesion molecule binding"/>
    <property type="evidence" value="ECO:0007669"/>
    <property type="project" value="TreeGrafter"/>
</dbReference>
<keyword evidence="10" id="KW-1185">Reference proteome</keyword>
<protein>
    <submittedName>
        <fullName evidence="11">Neuroplastin-like isoform X1</fullName>
    </submittedName>
</protein>
<feature type="signal peptide" evidence="8">
    <location>
        <begin position="1"/>
        <end position="26"/>
    </location>
</feature>
<evidence type="ECO:0000256" key="7">
    <source>
        <dbReference type="SAM" id="Phobius"/>
    </source>
</evidence>
<dbReference type="InterPro" id="IPR051275">
    <property type="entry name" value="Cell_adhesion_signaling"/>
</dbReference>
<dbReference type="Gene3D" id="2.60.40.10">
    <property type="entry name" value="Immunoglobulins"/>
    <property type="match status" value="2"/>
</dbReference>
<dbReference type="RefSeq" id="XP_032831578.1">
    <property type="nucleotide sequence ID" value="XM_032975687.1"/>
</dbReference>
<evidence type="ECO:0000256" key="5">
    <source>
        <dbReference type="ARBA" id="ARBA00023319"/>
    </source>
</evidence>
<keyword evidence="2 7" id="KW-0472">Membrane</keyword>
<keyword evidence="7" id="KW-0812">Transmembrane</keyword>
<dbReference type="SMART" id="SM00409">
    <property type="entry name" value="IG"/>
    <property type="match status" value="2"/>
</dbReference>
<dbReference type="SUPFAM" id="SSF48726">
    <property type="entry name" value="Immunoglobulin"/>
    <property type="match status" value="1"/>
</dbReference>
<proteinExistence type="predicted"/>
<dbReference type="InterPro" id="IPR013783">
    <property type="entry name" value="Ig-like_fold"/>
</dbReference>
<dbReference type="SMART" id="SM00408">
    <property type="entry name" value="IGc2"/>
    <property type="match status" value="2"/>
</dbReference>
<dbReference type="Pfam" id="PF13927">
    <property type="entry name" value="Ig_3"/>
    <property type="match status" value="1"/>
</dbReference>
<evidence type="ECO:0000256" key="4">
    <source>
        <dbReference type="ARBA" id="ARBA00023180"/>
    </source>
</evidence>
<keyword evidence="8" id="KW-0732">Signal</keyword>
<dbReference type="PANTHER" id="PTHR11640:SF31">
    <property type="entry name" value="IRREGULAR CHIASM C-ROUGHEST PROTEIN-RELATED"/>
    <property type="match status" value="1"/>
</dbReference>